<dbReference type="EMBL" id="JACYXZ010000002">
    <property type="protein sequence ID" value="MBD8869599.1"/>
    <property type="molecule type" value="Genomic_DNA"/>
</dbReference>
<evidence type="ECO:0000313" key="2">
    <source>
        <dbReference type="Proteomes" id="UP000616839"/>
    </source>
</evidence>
<dbReference type="InterPro" id="IPR008492">
    <property type="entry name" value="Rv2714-like"/>
</dbReference>
<evidence type="ECO:0000313" key="1">
    <source>
        <dbReference type="EMBL" id="MBD8869599.1"/>
    </source>
</evidence>
<dbReference type="InterPro" id="IPR038389">
    <property type="entry name" value="PSMG2_sf"/>
</dbReference>
<dbReference type="Gene3D" id="3.40.50.10900">
    <property type="entry name" value="PAC-like subunit"/>
    <property type="match status" value="1"/>
</dbReference>
<name>A0A927K3R2_9ACTN</name>
<gene>
    <name evidence="1" type="ORF">IE331_08180</name>
</gene>
<sequence length="289" mass="31602">MLVALHGFLDAGNGAGVAVQHLLEGGLPDDRASGPVVATFDVDVFHDYRARRPAVSFVRDHYESYDAPRLVVRLQRDTLDRPYLLLTGPEPDTRWEGFVRALRGVVDHFGARPLVSLASVPMAVPHSRPITVTQHANDPELMLRTNSWRGELRIPASVTALLELRLGESGHPMTGYVAHVPHYLAQFDHPAAALALLQGVEDSTGLSFDLDPLKVAAQLRDGEVASYLEENPEVAEVVAGLEQQYDAFARAEEEGSSLLAEDEEIPTGDEIGEQFQQFLAGLDEPDGRN</sequence>
<proteinExistence type="predicted"/>
<dbReference type="SUPFAM" id="SSF159659">
    <property type="entry name" value="Cgl1923-like"/>
    <property type="match status" value="1"/>
</dbReference>
<keyword evidence="2" id="KW-1185">Reference proteome</keyword>
<comment type="caution">
    <text evidence="1">The sequence shown here is derived from an EMBL/GenBank/DDBJ whole genome shotgun (WGS) entry which is preliminary data.</text>
</comment>
<organism evidence="1 2">
    <name type="scientific">Nocardioides donggukensis</name>
    <dbReference type="NCBI Taxonomy" id="2774019"/>
    <lineage>
        <taxon>Bacteria</taxon>
        <taxon>Bacillati</taxon>
        <taxon>Actinomycetota</taxon>
        <taxon>Actinomycetes</taxon>
        <taxon>Propionibacteriales</taxon>
        <taxon>Nocardioidaceae</taxon>
        <taxon>Nocardioides</taxon>
    </lineage>
</organism>
<dbReference type="Pfam" id="PF09754">
    <property type="entry name" value="PAC2"/>
    <property type="match status" value="1"/>
</dbReference>
<dbReference type="PIRSF" id="PIRSF028754">
    <property type="entry name" value="UCP028754"/>
    <property type="match status" value="1"/>
</dbReference>
<protein>
    <submittedName>
        <fullName evidence="1">PAC2 family protein</fullName>
    </submittedName>
</protein>
<dbReference type="AlphaFoldDB" id="A0A927K3R2"/>
<reference evidence="1" key="1">
    <citation type="submission" date="2020-09" db="EMBL/GenBank/DDBJ databases">
        <title>Nocardioides sp. strain MJB4 16S ribosomal RNA gene Genome sequencing and assembly.</title>
        <authorList>
            <person name="Kim I."/>
        </authorList>
    </citation>
    <scope>NUCLEOTIDE SEQUENCE</scope>
    <source>
        <strain evidence="1">MJB4</strain>
    </source>
</reference>
<dbReference type="Gene3D" id="1.10.287.100">
    <property type="match status" value="1"/>
</dbReference>
<dbReference type="Proteomes" id="UP000616839">
    <property type="component" value="Unassembled WGS sequence"/>
</dbReference>
<accession>A0A927K3R2</accession>
<dbReference type="InterPro" id="IPR019151">
    <property type="entry name" value="Proteasome_assmbl_chaperone_2"/>
</dbReference>